<dbReference type="GO" id="GO:0004141">
    <property type="term" value="F:dethiobiotin synthase activity"/>
    <property type="evidence" value="ECO:0007669"/>
    <property type="project" value="InterPro"/>
</dbReference>
<dbReference type="GO" id="GO:0000287">
    <property type="term" value="F:magnesium ion binding"/>
    <property type="evidence" value="ECO:0007669"/>
    <property type="project" value="InterPro"/>
</dbReference>
<dbReference type="CDD" id="cd03109">
    <property type="entry name" value="DTBS"/>
    <property type="match status" value="1"/>
</dbReference>
<dbReference type="SUPFAM" id="SSF52540">
    <property type="entry name" value="P-loop containing nucleoside triphosphate hydrolases"/>
    <property type="match status" value="1"/>
</dbReference>
<dbReference type="PANTHER" id="PTHR43210:SF5">
    <property type="entry name" value="DETHIOBIOTIN SYNTHETASE"/>
    <property type="match status" value="1"/>
</dbReference>
<name>A0AAE0LAZ9_9CHLO</name>
<reference evidence="1 2" key="1">
    <citation type="journal article" date="2015" name="Genome Biol. Evol.">
        <title>Comparative Genomics of a Bacterivorous Green Alga Reveals Evolutionary Causalities and Consequences of Phago-Mixotrophic Mode of Nutrition.</title>
        <authorList>
            <person name="Burns J.A."/>
            <person name="Paasch A."/>
            <person name="Narechania A."/>
            <person name="Kim E."/>
        </authorList>
    </citation>
    <scope>NUCLEOTIDE SEQUENCE [LARGE SCALE GENOMIC DNA]</scope>
    <source>
        <strain evidence="1 2">PLY_AMNH</strain>
    </source>
</reference>
<protein>
    <submittedName>
        <fullName evidence="1">Uncharacterized protein</fullName>
    </submittedName>
</protein>
<dbReference type="InterPro" id="IPR027417">
    <property type="entry name" value="P-loop_NTPase"/>
</dbReference>
<dbReference type="Proteomes" id="UP001190700">
    <property type="component" value="Unassembled WGS sequence"/>
</dbReference>
<accession>A0AAE0LAZ9</accession>
<dbReference type="InterPro" id="IPR004472">
    <property type="entry name" value="DTB_synth_BioD"/>
</dbReference>
<dbReference type="Pfam" id="PF13500">
    <property type="entry name" value="AAA_26"/>
    <property type="match status" value="1"/>
</dbReference>
<dbReference type="GO" id="GO:0005829">
    <property type="term" value="C:cytosol"/>
    <property type="evidence" value="ECO:0007669"/>
    <property type="project" value="TreeGrafter"/>
</dbReference>
<gene>
    <name evidence="1" type="ORF">CYMTET_13643</name>
</gene>
<dbReference type="GO" id="GO:0009102">
    <property type="term" value="P:biotin biosynthetic process"/>
    <property type="evidence" value="ECO:0007669"/>
    <property type="project" value="InterPro"/>
</dbReference>
<evidence type="ECO:0000313" key="2">
    <source>
        <dbReference type="Proteomes" id="UP001190700"/>
    </source>
</evidence>
<comment type="caution">
    <text evidence="1">The sequence shown here is derived from an EMBL/GenBank/DDBJ whole genome shotgun (WGS) entry which is preliminary data.</text>
</comment>
<proteinExistence type="predicted"/>
<dbReference type="EMBL" id="LGRX02005448">
    <property type="protein sequence ID" value="KAK3278417.1"/>
    <property type="molecule type" value="Genomic_DNA"/>
</dbReference>
<keyword evidence="2" id="KW-1185">Reference proteome</keyword>
<dbReference type="Gene3D" id="3.40.50.300">
    <property type="entry name" value="P-loop containing nucleotide triphosphate hydrolases"/>
    <property type="match status" value="1"/>
</dbReference>
<feature type="non-terminal residue" evidence="1">
    <location>
        <position position="185"/>
    </location>
</feature>
<dbReference type="PANTHER" id="PTHR43210">
    <property type="entry name" value="DETHIOBIOTIN SYNTHETASE"/>
    <property type="match status" value="1"/>
</dbReference>
<dbReference type="AlphaFoldDB" id="A0AAE0LAZ9"/>
<evidence type="ECO:0000313" key="1">
    <source>
        <dbReference type="EMBL" id="KAK3278417.1"/>
    </source>
</evidence>
<sequence length="185" mass="19147">MRAGVSHPLLGRRIRSSWTAGARSVPQCIVWGAGTGIGKTLISAGLCKEAASSESDGLLFFYKPVQTGFPTDSDARLVAALCGAQEAVGAHAARLLDADTAERVTGDALDDSVWLRHRRVVLTEYAWHTAVGPHSASQQEGHGVAASDLISSIQQRLGTFHTASCAAPSGTVLSLVETAGGVASP</sequence>
<organism evidence="1 2">
    <name type="scientific">Cymbomonas tetramitiformis</name>
    <dbReference type="NCBI Taxonomy" id="36881"/>
    <lineage>
        <taxon>Eukaryota</taxon>
        <taxon>Viridiplantae</taxon>
        <taxon>Chlorophyta</taxon>
        <taxon>Pyramimonadophyceae</taxon>
        <taxon>Pyramimonadales</taxon>
        <taxon>Pyramimonadaceae</taxon>
        <taxon>Cymbomonas</taxon>
    </lineage>
</organism>
<dbReference type="GO" id="GO:0005524">
    <property type="term" value="F:ATP binding"/>
    <property type="evidence" value="ECO:0007669"/>
    <property type="project" value="InterPro"/>
</dbReference>